<dbReference type="InterPro" id="IPR007967">
    <property type="entry name" value="GSKIP_dom"/>
</dbReference>
<dbReference type="RefSeq" id="XP_067520365.1">
    <property type="nucleotide sequence ID" value="XM_067664264.1"/>
</dbReference>
<dbReference type="SUPFAM" id="SSF103107">
    <property type="entry name" value="Hypothetical protein c14orf129, hspc210"/>
    <property type="match status" value="1"/>
</dbReference>
<dbReference type="InterPro" id="IPR023231">
    <property type="entry name" value="GSKIP_dom_sf"/>
</dbReference>
<keyword evidence="3" id="KW-1185">Reference proteome</keyword>
<evidence type="ECO:0000313" key="2">
    <source>
        <dbReference type="EMBL" id="EIE84969.1"/>
    </source>
</evidence>
<evidence type="ECO:0000313" key="3">
    <source>
        <dbReference type="Proteomes" id="UP000009138"/>
    </source>
</evidence>
<accession>I1C939</accession>
<protein>
    <recommendedName>
        <fullName evidence="1">GSKIP domain-containing protein</fullName>
    </recommendedName>
</protein>
<dbReference type="EMBL" id="CH476738">
    <property type="protein sequence ID" value="EIE84969.1"/>
    <property type="molecule type" value="Genomic_DNA"/>
</dbReference>
<name>I1C939_RHIO9</name>
<reference evidence="2 3" key="1">
    <citation type="journal article" date="2009" name="PLoS Genet.">
        <title>Genomic analysis of the basal lineage fungus Rhizopus oryzae reveals a whole-genome duplication.</title>
        <authorList>
            <person name="Ma L.-J."/>
            <person name="Ibrahim A.S."/>
            <person name="Skory C."/>
            <person name="Grabherr M.G."/>
            <person name="Burger G."/>
            <person name="Butler M."/>
            <person name="Elias M."/>
            <person name="Idnurm A."/>
            <person name="Lang B.F."/>
            <person name="Sone T."/>
            <person name="Abe A."/>
            <person name="Calvo S.E."/>
            <person name="Corrochano L.M."/>
            <person name="Engels R."/>
            <person name="Fu J."/>
            <person name="Hansberg W."/>
            <person name="Kim J.-M."/>
            <person name="Kodira C.D."/>
            <person name="Koehrsen M.J."/>
            <person name="Liu B."/>
            <person name="Miranda-Saavedra D."/>
            <person name="O'Leary S."/>
            <person name="Ortiz-Castellanos L."/>
            <person name="Poulter R."/>
            <person name="Rodriguez-Romero J."/>
            <person name="Ruiz-Herrera J."/>
            <person name="Shen Y.-Q."/>
            <person name="Zeng Q."/>
            <person name="Galagan J."/>
            <person name="Birren B.W."/>
            <person name="Cuomo C.A."/>
            <person name="Wickes B.L."/>
        </authorList>
    </citation>
    <scope>NUCLEOTIDE SEQUENCE [LARGE SCALE GENOMIC DNA]</scope>
    <source>
        <strain evidence="3">RA 99-880 / ATCC MYA-4621 / FGSC 9543 / NRRL 43880</strain>
    </source>
</reference>
<organism evidence="2 3">
    <name type="scientific">Rhizopus delemar (strain RA 99-880 / ATCC MYA-4621 / FGSC 9543 / NRRL 43880)</name>
    <name type="common">Mucormycosis agent</name>
    <name type="synonym">Rhizopus arrhizus var. delemar</name>
    <dbReference type="NCBI Taxonomy" id="246409"/>
    <lineage>
        <taxon>Eukaryota</taxon>
        <taxon>Fungi</taxon>
        <taxon>Fungi incertae sedis</taxon>
        <taxon>Mucoromycota</taxon>
        <taxon>Mucoromycotina</taxon>
        <taxon>Mucoromycetes</taxon>
        <taxon>Mucorales</taxon>
        <taxon>Mucorineae</taxon>
        <taxon>Rhizopodaceae</taxon>
        <taxon>Rhizopus</taxon>
    </lineage>
</organism>
<dbReference type="AlphaFoldDB" id="I1C939"/>
<dbReference type="OMA" id="DINDWIH"/>
<sequence length="129" mass="14928">MFGYELDKLLYNYDYGIVPGSATIFVRDEVQKTVKMDLTLLENIMVIIEITNEGYKVLSCSPLSSTVQMSSLQLVQQHMETLFDSMENLLIKISPLFKDKFQKMFDDNLNGIHKAADLLLLEDFDQWIH</sequence>
<dbReference type="InParanoid" id="I1C939"/>
<gene>
    <name evidence="2" type="ORF">RO3G_09679</name>
</gene>
<dbReference type="Gene3D" id="3.30.2280.10">
    <property type="entry name" value="Hypothetical protein (hspc210)"/>
    <property type="match status" value="1"/>
</dbReference>
<dbReference type="eggNOG" id="ENOG502T2MA">
    <property type="taxonomic scope" value="Eukaryota"/>
</dbReference>
<dbReference type="Proteomes" id="UP000009138">
    <property type="component" value="Unassembled WGS sequence"/>
</dbReference>
<dbReference type="Pfam" id="PF05303">
    <property type="entry name" value="GSKIP_dom"/>
    <property type="match status" value="1"/>
</dbReference>
<dbReference type="OrthoDB" id="5804279at2759"/>
<dbReference type="VEuPathDB" id="FungiDB:RO3G_09679"/>
<evidence type="ECO:0000259" key="1">
    <source>
        <dbReference type="Pfam" id="PF05303"/>
    </source>
</evidence>
<feature type="domain" description="GSKIP" evidence="1">
    <location>
        <begin position="29"/>
        <end position="108"/>
    </location>
</feature>
<proteinExistence type="predicted"/>
<dbReference type="GeneID" id="93616645"/>